<organism evidence="5 6">
    <name type="scientific">Corynebacterium aurimucosum</name>
    <dbReference type="NCBI Taxonomy" id="169292"/>
    <lineage>
        <taxon>Bacteria</taxon>
        <taxon>Bacillati</taxon>
        <taxon>Actinomycetota</taxon>
        <taxon>Actinomycetes</taxon>
        <taxon>Mycobacteriales</taxon>
        <taxon>Corynebacteriaceae</taxon>
        <taxon>Corynebacterium</taxon>
    </lineage>
</organism>
<evidence type="ECO:0000256" key="2">
    <source>
        <dbReference type="ARBA" id="ARBA00022801"/>
    </source>
</evidence>
<dbReference type="Gene3D" id="3.40.470.10">
    <property type="entry name" value="Uracil-DNA glycosylase-like domain"/>
    <property type="match status" value="1"/>
</dbReference>
<evidence type="ECO:0000259" key="4">
    <source>
        <dbReference type="SMART" id="SM00986"/>
    </source>
</evidence>
<evidence type="ECO:0000256" key="1">
    <source>
        <dbReference type="ARBA" id="ARBA00022763"/>
    </source>
</evidence>
<dbReference type="Proteomes" id="UP000320648">
    <property type="component" value="Unassembled WGS sequence"/>
</dbReference>
<dbReference type="InterPro" id="IPR005122">
    <property type="entry name" value="Uracil-DNA_glycosylase-like"/>
</dbReference>
<name>A0A558IFY4_9CORY</name>
<dbReference type="SMART" id="SM00987">
    <property type="entry name" value="UreE_C"/>
    <property type="match status" value="1"/>
</dbReference>
<dbReference type="AlphaFoldDB" id="A0A558IFY4"/>
<dbReference type="SMART" id="SM00986">
    <property type="entry name" value="UDG"/>
    <property type="match status" value="1"/>
</dbReference>
<evidence type="ECO:0000256" key="3">
    <source>
        <dbReference type="ARBA" id="ARBA00023204"/>
    </source>
</evidence>
<dbReference type="SUPFAM" id="SSF52141">
    <property type="entry name" value="Uracil-DNA glycosylase-like"/>
    <property type="match status" value="1"/>
</dbReference>
<dbReference type="InterPro" id="IPR015637">
    <property type="entry name" value="MUG/TDG"/>
</dbReference>
<feature type="domain" description="Uracil-DNA glycosylase-like" evidence="4">
    <location>
        <begin position="21"/>
        <end position="179"/>
    </location>
</feature>
<sequence length="192" mass="20620">MHFRVCFSQEDLAAYRGATVPDLLPEPLRLLFVGINPSLWTAATGAHFARPGNRFYPALFRAGLTAHQFDASGGYADADFDELQERGIGVSNLVPRATARADELTTDELSQAPARLDDIVSKHHPKVVAVLGITAYRKAFSLPKAAIGEQDSPWEGTRLFVLDNPSGLNAHASVADHAAGYRKVAKAAGIAI</sequence>
<dbReference type="Pfam" id="PF03167">
    <property type="entry name" value="UDG"/>
    <property type="match status" value="1"/>
</dbReference>
<evidence type="ECO:0000313" key="6">
    <source>
        <dbReference type="Proteomes" id="UP000320648"/>
    </source>
</evidence>
<dbReference type="EMBL" id="VMTX01000038">
    <property type="protein sequence ID" value="TVU80298.1"/>
    <property type="molecule type" value="Genomic_DNA"/>
</dbReference>
<reference evidence="5 6" key="1">
    <citation type="submission" date="2019-07" db="EMBL/GenBank/DDBJ databases">
        <title>Draft genome of C. aurimucosum strain 15-4290.</title>
        <authorList>
            <person name="Pacheco L.G.C."/>
            <person name="Aguiar E.R.G.R."/>
            <person name="Navas J."/>
            <person name="Santos C.S."/>
            <person name="Rocha D.J.P.G."/>
        </authorList>
    </citation>
    <scope>NUCLEOTIDE SEQUENCE [LARGE SCALE GENOMIC DNA]</scope>
    <source>
        <strain evidence="5 6">15-4290</strain>
    </source>
</reference>
<dbReference type="GO" id="GO:0004844">
    <property type="term" value="F:uracil DNA N-glycosylase activity"/>
    <property type="evidence" value="ECO:0007669"/>
    <property type="project" value="TreeGrafter"/>
</dbReference>
<evidence type="ECO:0000313" key="5">
    <source>
        <dbReference type="EMBL" id="TVU80298.1"/>
    </source>
</evidence>
<comment type="caution">
    <text evidence="5">The sequence shown here is derived from an EMBL/GenBank/DDBJ whole genome shotgun (WGS) entry which is preliminary data.</text>
</comment>
<dbReference type="PANTHER" id="PTHR12159">
    <property type="entry name" value="G/T AND G/U MISMATCH-SPECIFIC DNA GLYCOSYLASE"/>
    <property type="match status" value="1"/>
</dbReference>
<dbReference type="RefSeq" id="WP_158382158.1">
    <property type="nucleotide sequence ID" value="NZ_VMTX01000038.1"/>
</dbReference>
<accession>A0A558IFY4</accession>
<gene>
    <name evidence="5" type="ORF">FQN05_13400</name>
</gene>
<dbReference type="GO" id="GO:0008263">
    <property type="term" value="F:pyrimidine-specific mismatch base pair DNA N-glycosylase activity"/>
    <property type="evidence" value="ECO:0007669"/>
    <property type="project" value="TreeGrafter"/>
</dbReference>
<dbReference type="CDD" id="cd10028">
    <property type="entry name" value="UDG-F2_TDG_MUG"/>
    <property type="match status" value="1"/>
</dbReference>
<proteinExistence type="predicted"/>
<dbReference type="GO" id="GO:0006285">
    <property type="term" value="P:base-excision repair, AP site formation"/>
    <property type="evidence" value="ECO:0007669"/>
    <property type="project" value="InterPro"/>
</dbReference>
<keyword evidence="2" id="KW-0378">Hydrolase</keyword>
<keyword evidence="1" id="KW-0227">DNA damage</keyword>
<dbReference type="InterPro" id="IPR036895">
    <property type="entry name" value="Uracil-DNA_glycosylase-like_sf"/>
</dbReference>
<keyword evidence="3" id="KW-0234">DNA repair</keyword>
<protein>
    <submittedName>
        <fullName evidence="5">Mismatch-specific DNA-glycosylase</fullName>
    </submittedName>
</protein>
<dbReference type="PANTHER" id="PTHR12159:SF9">
    <property type="entry name" value="G_T MISMATCH-SPECIFIC THYMINE DNA GLYCOSYLASE"/>
    <property type="match status" value="1"/>
</dbReference>